<dbReference type="OMA" id="THWAIET"/>
<dbReference type="PANTHER" id="PTHR42748:SF31">
    <property type="entry name" value="NMRA-LIKE DOMAIN-CONTAINING PROTEIN-RELATED"/>
    <property type="match status" value="1"/>
</dbReference>
<feature type="domain" description="NmrA-like" evidence="3">
    <location>
        <begin position="1"/>
        <end position="251"/>
    </location>
</feature>
<dbReference type="InterPro" id="IPR036291">
    <property type="entry name" value="NAD(P)-bd_dom_sf"/>
</dbReference>
<dbReference type="InterPro" id="IPR051164">
    <property type="entry name" value="NmrA-like_oxidored"/>
</dbReference>
<dbReference type="Gene3D" id="3.90.25.10">
    <property type="entry name" value="UDP-galactose 4-epimerase, domain 1"/>
    <property type="match status" value="1"/>
</dbReference>
<keyword evidence="5" id="KW-1185">Reference proteome</keyword>
<proteinExistence type="inferred from homology"/>
<dbReference type="Gene3D" id="3.40.50.720">
    <property type="entry name" value="NAD(P)-binding Rossmann-like Domain"/>
    <property type="match status" value="1"/>
</dbReference>
<organism evidence="4 5">
    <name type="scientific">Chaetomium globosum (strain ATCC 6205 / CBS 148.51 / DSM 1962 / NBRC 6347 / NRRL 1970)</name>
    <name type="common">Soil fungus</name>
    <dbReference type="NCBI Taxonomy" id="306901"/>
    <lineage>
        <taxon>Eukaryota</taxon>
        <taxon>Fungi</taxon>
        <taxon>Dikarya</taxon>
        <taxon>Ascomycota</taxon>
        <taxon>Pezizomycotina</taxon>
        <taxon>Sordariomycetes</taxon>
        <taxon>Sordariomycetidae</taxon>
        <taxon>Sordariales</taxon>
        <taxon>Chaetomiaceae</taxon>
        <taxon>Chaetomium</taxon>
    </lineage>
</organism>
<dbReference type="OrthoDB" id="413314at2759"/>
<dbReference type="InParanoid" id="Q2GZM3"/>
<evidence type="ECO:0000256" key="2">
    <source>
        <dbReference type="ARBA" id="ARBA00022857"/>
    </source>
</evidence>
<dbReference type="Proteomes" id="UP000001056">
    <property type="component" value="Unassembled WGS sequence"/>
</dbReference>
<comment type="similarity">
    <text evidence="1">Belongs to the NmrA-type oxidoreductase family.</text>
</comment>
<dbReference type="RefSeq" id="XP_001224237.1">
    <property type="nucleotide sequence ID" value="XM_001224236.1"/>
</dbReference>
<dbReference type="InterPro" id="IPR008030">
    <property type="entry name" value="NmrA-like"/>
</dbReference>
<dbReference type="PANTHER" id="PTHR42748">
    <property type="entry name" value="NITROGEN METABOLITE REPRESSION PROTEIN NMRA FAMILY MEMBER"/>
    <property type="match status" value="1"/>
</dbReference>
<accession>Q2GZM3</accession>
<gene>
    <name evidence="4" type="ORF">CHGG_05023</name>
</gene>
<dbReference type="SUPFAM" id="SSF51735">
    <property type="entry name" value="NAD(P)-binding Rossmann-fold domains"/>
    <property type="match status" value="1"/>
</dbReference>
<evidence type="ECO:0000313" key="5">
    <source>
        <dbReference type="Proteomes" id="UP000001056"/>
    </source>
</evidence>
<name>Q2GZM3_CHAGB</name>
<evidence type="ECO:0000313" key="4">
    <source>
        <dbReference type="EMBL" id="EAQ88404.1"/>
    </source>
</evidence>
<dbReference type="AlphaFoldDB" id="Q2GZM3"/>
<dbReference type="VEuPathDB" id="FungiDB:CHGG_05023"/>
<dbReference type="eggNOG" id="ENOG502R9X0">
    <property type="taxonomic scope" value="Eukaryota"/>
</dbReference>
<dbReference type="Pfam" id="PF05368">
    <property type="entry name" value="NmrA"/>
    <property type="match status" value="1"/>
</dbReference>
<evidence type="ECO:0000256" key="1">
    <source>
        <dbReference type="ARBA" id="ARBA00006328"/>
    </source>
</evidence>
<reference evidence="5" key="1">
    <citation type="journal article" date="2015" name="Genome Announc.">
        <title>Draft genome sequence of the cellulolytic fungus Chaetomium globosum.</title>
        <authorList>
            <person name="Cuomo C.A."/>
            <person name="Untereiner W.A."/>
            <person name="Ma L.-J."/>
            <person name="Grabherr M."/>
            <person name="Birren B.W."/>
        </authorList>
    </citation>
    <scope>NUCLEOTIDE SEQUENCE [LARGE SCALE GENOMIC DNA]</scope>
    <source>
        <strain evidence="5">ATCC 6205 / CBS 148.51 / DSM 1962 / NBRC 6347 / NRRL 1970</strain>
    </source>
</reference>
<evidence type="ECO:0000259" key="3">
    <source>
        <dbReference type="Pfam" id="PF05368"/>
    </source>
</evidence>
<protein>
    <recommendedName>
        <fullName evidence="3">NmrA-like domain-containing protein</fullName>
    </recommendedName>
</protein>
<dbReference type="GeneID" id="4392424"/>
<sequence>MTATILVVGATGNTGRGVVETLSKLLETSNTLSGSRIIALTRSLENPVAQRLAGLPGVEFLEKNWVEITADWLRKQGVTRAFIASHTEPNQFPEESGFHLAALQAGIQYVVRISTAAANVRPDCVAYYPRSHWAVEALLSSPEFAALQWTSLQPNLFANFAVGPAAALIKEYRKTGKQDTLRLMVPEHAPLAIIDPWEIGVLAAHLLAEADPSPHNKARYVVNGPEDITGPQIVKLVEEYIGTRVENVSFGDMSWVEAMIAAMPSSKGVLLSVKHSLDSIEDEKWVASATSNEVLKLSAPTPDGPQNALKDLVGGVTWKGGDDCC</sequence>
<dbReference type="HOGENOM" id="CLU_076691_0_0_1"/>
<dbReference type="GO" id="GO:0005634">
    <property type="term" value="C:nucleus"/>
    <property type="evidence" value="ECO:0007669"/>
    <property type="project" value="TreeGrafter"/>
</dbReference>
<dbReference type="EMBL" id="CH408032">
    <property type="protein sequence ID" value="EAQ88404.1"/>
    <property type="molecule type" value="Genomic_DNA"/>
</dbReference>
<keyword evidence="2" id="KW-0521">NADP</keyword>